<dbReference type="Pfam" id="PF21172">
    <property type="entry name" value="CueP"/>
    <property type="match status" value="1"/>
</dbReference>
<reference evidence="2" key="2">
    <citation type="submission" date="2020-09" db="EMBL/GenBank/DDBJ databases">
        <authorList>
            <person name="Sun Q."/>
            <person name="Ohkuma M."/>
        </authorList>
    </citation>
    <scope>NUCLEOTIDE SEQUENCE</scope>
    <source>
        <strain evidence="2">JCM 17251</strain>
    </source>
</reference>
<proteinExistence type="predicted"/>
<organism evidence="2 3">
    <name type="scientific">Oceanobacillus indicireducens</name>
    <dbReference type="NCBI Taxonomy" id="1004261"/>
    <lineage>
        <taxon>Bacteria</taxon>
        <taxon>Bacillati</taxon>
        <taxon>Bacillota</taxon>
        <taxon>Bacilli</taxon>
        <taxon>Bacillales</taxon>
        <taxon>Bacillaceae</taxon>
        <taxon>Oceanobacillus</taxon>
    </lineage>
</organism>
<dbReference type="InterPro" id="IPR047808">
    <property type="entry name" value="CueP-like"/>
</dbReference>
<evidence type="ECO:0000256" key="1">
    <source>
        <dbReference type="SAM" id="SignalP"/>
    </source>
</evidence>
<dbReference type="NCBIfam" id="NF038094">
    <property type="entry name" value="CueP_fam"/>
    <property type="match status" value="1"/>
</dbReference>
<feature type="chain" id="PRO_5039234487" description="CueP family metal-binding protein" evidence="1">
    <location>
        <begin position="19"/>
        <end position="176"/>
    </location>
</feature>
<dbReference type="PROSITE" id="PS51257">
    <property type="entry name" value="PROKAR_LIPOPROTEIN"/>
    <property type="match status" value="1"/>
</dbReference>
<feature type="signal peptide" evidence="1">
    <location>
        <begin position="1"/>
        <end position="18"/>
    </location>
</feature>
<dbReference type="EMBL" id="BMOS01000002">
    <property type="protein sequence ID" value="GGN50599.1"/>
    <property type="molecule type" value="Genomic_DNA"/>
</dbReference>
<sequence>MMKKMTMIILLLAGLILAACNAEEEGSGTEEASLDIEQLVHEYSTGTFKDVSASITSNELIVTNENNEEEIYDLPEDKFFLSIAPFEEVTHPCFDHSLTGCQGEMVKEAFAVEITDSEGSIVVNETMETMDNGFIDLWLPRNDEYEVKISHEGKTAEEVLSTYEGDGTCVTTMQLL</sequence>
<evidence type="ECO:0000313" key="3">
    <source>
        <dbReference type="Proteomes" id="UP000624041"/>
    </source>
</evidence>
<name>A0A917XSR9_9BACI</name>
<dbReference type="Proteomes" id="UP000624041">
    <property type="component" value="Unassembled WGS sequence"/>
</dbReference>
<reference evidence="2" key="1">
    <citation type="journal article" date="2014" name="Int. J. Syst. Evol. Microbiol.">
        <title>Complete genome sequence of Corynebacterium casei LMG S-19264T (=DSM 44701T), isolated from a smear-ripened cheese.</title>
        <authorList>
            <consortium name="US DOE Joint Genome Institute (JGI-PGF)"/>
            <person name="Walter F."/>
            <person name="Albersmeier A."/>
            <person name="Kalinowski J."/>
            <person name="Ruckert C."/>
        </authorList>
    </citation>
    <scope>NUCLEOTIDE SEQUENCE</scope>
    <source>
        <strain evidence="2">JCM 17251</strain>
    </source>
</reference>
<evidence type="ECO:0008006" key="4">
    <source>
        <dbReference type="Google" id="ProtNLM"/>
    </source>
</evidence>
<keyword evidence="3" id="KW-1185">Reference proteome</keyword>
<protein>
    <recommendedName>
        <fullName evidence="4">CueP family metal-binding protein</fullName>
    </recommendedName>
</protein>
<evidence type="ECO:0000313" key="2">
    <source>
        <dbReference type="EMBL" id="GGN50599.1"/>
    </source>
</evidence>
<dbReference type="AlphaFoldDB" id="A0A917XSR9"/>
<dbReference type="Gene3D" id="2.60.40.3700">
    <property type="match status" value="1"/>
</dbReference>
<accession>A0A917XSR9</accession>
<keyword evidence="1" id="KW-0732">Signal</keyword>
<gene>
    <name evidence="2" type="ORF">GCM10007971_04390</name>
</gene>
<comment type="caution">
    <text evidence="2">The sequence shown here is derived from an EMBL/GenBank/DDBJ whole genome shotgun (WGS) entry which is preliminary data.</text>
</comment>